<protein>
    <submittedName>
        <fullName evidence="1">Uncharacterized protein</fullName>
    </submittedName>
</protein>
<name>A0A0D2K8M6_9EURO</name>
<gene>
    <name evidence="1" type="ORF">Z520_05110</name>
</gene>
<evidence type="ECO:0000313" key="1">
    <source>
        <dbReference type="EMBL" id="KIX99534.1"/>
    </source>
</evidence>
<dbReference type="EMBL" id="KN848069">
    <property type="protein sequence ID" value="KIX99534.1"/>
    <property type="molecule type" value="Genomic_DNA"/>
</dbReference>
<dbReference type="GeneID" id="27710856"/>
<dbReference type="Proteomes" id="UP000053411">
    <property type="component" value="Unassembled WGS sequence"/>
</dbReference>
<keyword evidence="2" id="KW-1185">Reference proteome</keyword>
<accession>A0A0D2K8M6</accession>
<proteinExistence type="predicted"/>
<sequence>MLAAKDDAGIIPSPKAVIASFSESDCVLASKQAGPLLFNALIDRNMAGRRLFLLDTGEIGIGSDEVQPGDTLCMLADGGRTPFVLRQASLPEYSGGTFTLVGEAYVRGIMYGEAIRRMEKNGGSWEEARIV</sequence>
<dbReference type="AlphaFoldDB" id="A0A0D2K8M6"/>
<evidence type="ECO:0000313" key="2">
    <source>
        <dbReference type="Proteomes" id="UP000053411"/>
    </source>
</evidence>
<dbReference type="Pfam" id="PF26639">
    <property type="entry name" value="Het-6_barrel"/>
    <property type="match status" value="1"/>
</dbReference>
<dbReference type="VEuPathDB" id="FungiDB:Z520_05110"/>
<dbReference type="RefSeq" id="XP_016633657.1">
    <property type="nucleotide sequence ID" value="XM_016775614.1"/>
</dbReference>
<reference evidence="1 2" key="1">
    <citation type="submission" date="2015-01" db="EMBL/GenBank/DDBJ databases">
        <title>The Genome Sequence of Fonsecaea multimorphosa CBS 102226.</title>
        <authorList>
            <consortium name="The Broad Institute Genomics Platform"/>
            <person name="Cuomo C."/>
            <person name="de Hoog S."/>
            <person name="Gorbushina A."/>
            <person name="Stielow B."/>
            <person name="Teixiera M."/>
            <person name="Abouelleil A."/>
            <person name="Chapman S.B."/>
            <person name="Priest M."/>
            <person name="Young S.K."/>
            <person name="Wortman J."/>
            <person name="Nusbaum C."/>
            <person name="Birren B."/>
        </authorList>
    </citation>
    <scope>NUCLEOTIDE SEQUENCE [LARGE SCALE GENOMIC DNA]</scope>
    <source>
        <strain evidence="1 2">CBS 102226</strain>
    </source>
</reference>
<dbReference type="OrthoDB" id="4106239at2759"/>
<organism evidence="1 2">
    <name type="scientific">Fonsecaea multimorphosa CBS 102226</name>
    <dbReference type="NCBI Taxonomy" id="1442371"/>
    <lineage>
        <taxon>Eukaryota</taxon>
        <taxon>Fungi</taxon>
        <taxon>Dikarya</taxon>
        <taxon>Ascomycota</taxon>
        <taxon>Pezizomycotina</taxon>
        <taxon>Eurotiomycetes</taxon>
        <taxon>Chaetothyriomycetidae</taxon>
        <taxon>Chaetothyriales</taxon>
        <taxon>Herpotrichiellaceae</taxon>
        <taxon>Fonsecaea</taxon>
    </lineage>
</organism>